<comment type="similarity">
    <text evidence="1">Belongs to the bacterial solute-binding protein ModA family.</text>
</comment>
<keyword evidence="3 4" id="KW-0732">Signal</keyword>
<feature type="chain" id="PRO_5045247545" evidence="4">
    <location>
        <begin position="22"/>
        <end position="254"/>
    </location>
</feature>
<evidence type="ECO:0000256" key="2">
    <source>
        <dbReference type="ARBA" id="ARBA00022723"/>
    </source>
</evidence>
<accession>A0ABS8WBS1</accession>
<feature type="signal peptide" evidence="4">
    <location>
        <begin position="1"/>
        <end position="21"/>
    </location>
</feature>
<evidence type="ECO:0000313" key="6">
    <source>
        <dbReference type="Proteomes" id="UP001201273"/>
    </source>
</evidence>
<comment type="caution">
    <text evidence="5">The sequence shown here is derived from an EMBL/GenBank/DDBJ whole genome shotgun (WGS) entry which is preliminary data.</text>
</comment>
<dbReference type="Gene3D" id="3.40.190.10">
    <property type="entry name" value="Periplasmic binding protein-like II"/>
    <property type="match status" value="2"/>
</dbReference>
<dbReference type="InterPro" id="IPR050682">
    <property type="entry name" value="ModA/WtpA"/>
</dbReference>
<evidence type="ECO:0000313" key="5">
    <source>
        <dbReference type="EMBL" id="MCE2596467.1"/>
    </source>
</evidence>
<dbReference type="EMBL" id="JAIMJA010000019">
    <property type="protein sequence ID" value="MCE2596467.1"/>
    <property type="molecule type" value="Genomic_DNA"/>
</dbReference>
<protein>
    <submittedName>
        <fullName evidence="5">Molybdate ABC transporter substrate-binding protein</fullName>
    </submittedName>
</protein>
<keyword evidence="2" id="KW-0479">Metal-binding</keyword>
<dbReference type="PANTHER" id="PTHR30632">
    <property type="entry name" value="MOLYBDATE-BINDING PERIPLASMIC PROTEIN"/>
    <property type="match status" value="1"/>
</dbReference>
<gene>
    <name evidence="5" type="primary">modA</name>
    <name evidence="5" type="ORF">K6Y31_16850</name>
</gene>
<dbReference type="PIRSF" id="PIRSF004846">
    <property type="entry name" value="ModA"/>
    <property type="match status" value="1"/>
</dbReference>
<sequence length="254" mass="27762">MLKRVLATLLATCCSMNIAQANEVRVLVASSLQPAMQQLVQIYQSTHRDVNITLVTGASSALARQIEQGAPVDIYVSANQKWMDYLQQQPRVSIGQNRPLLSNQLVLVSKKAQPGFNLTQLQSWQNALAGQRLAVADPQHVPAGMYAQQAMTALGLWSELKGQMAFSHNVRATLALVERGAAALGVVYASDAFTSKQIVTVAKFSDASHSPIVYPAGLLSEQSSAHAFYDYLWSEQARNTWQAFGFVNLKQNVN</sequence>
<dbReference type="SUPFAM" id="SSF53850">
    <property type="entry name" value="Periplasmic binding protein-like II"/>
    <property type="match status" value="1"/>
</dbReference>
<evidence type="ECO:0000256" key="1">
    <source>
        <dbReference type="ARBA" id="ARBA00009175"/>
    </source>
</evidence>
<dbReference type="NCBIfam" id="TIGR01256">
    <property type="entry name" value="modA"/>
    <property type="match status" value="1"/>
</dbReference>
<dbReference type="Pfam" id="PF13531">
    <property type="entry name" value="SBP_bac_11"/>
    <property type="match status" value="1"/>
</dbReference>
<dbReference type="Proteomes" id="UP001201273">
    <property type="component" value="Unassembled WGS sequence"/>
</dbReference>
<name>A0ABS8WBS1_9GAMM</name>
<evidence type="ECO:0000256" key="4">
    <source>
        <dbReference type="SAM" id="SignalP"/>
    </source>
</evidence>
<keyword evidence="6" id="KW-1185">Reference proteome</keyword>
<organism evidence="5 6">
    <name type="scientific">Motilimonas cestriensis</name>
    <dbReference type="NCBI Taxonomy" id="2742685"/>
    <lineage>
        <taxon>Bacteria</taxon>
        <taxon>Pseudomonadati</taxon>
        <taxon>Pseudomonadota</taxon>
        <taxon>Gammaproteobacteria</taxon>
        <taxon>Alteromonadales</taxon>
        <taxon>Alteromonadales genera incertae sedis</taxon>
        <taxon>Motilimonas</taxon>
    </lineage>
</organism>
<proteinExistence type="inferred from homology"/>
<dbReference type="PANTHER" id="PTHR30632:SF17">
    <property type="entry name" value="MOLYBDATE-BINDING PROTEIN MODA"/>
    <property type="match status" value="1"/>
</dbReference>
<dbReference type="RefSeq" id="WP_233054103.1">
    <property type="nucleotide sequence ID" value="NZ_JAIMJA010000019.1"/>
</dbReference>
<evidence type="ECO:0000256" key="3">
    <source>
        <dbReference type="ARBA" id="ARBA00022729"/>
    </source>
</evidence>
<reference evidence="5 6" key="1">
    <citation type="journal article" date="2022" name="Environ. Microbiol. Rep.">
        <title>Eco-phylogenetic analyses reveal divergent evolution of vitamin B12 metabolism in the marine bacterial family 'Psychromonadaceae'.</title>
        <authorList>
            <person name="Jin X."/>
            <person name="Yang Y."/>
            <person name="Cao H."/>
            <person name="Gao B."/>
            <person name="Zhao Z."/>
        </authorList>
    </citation>
    <scope>NUCLEOTIDE SEQUENCE [LARGE SCALE GENOMIC DNA]</scope>
    <source>
        <strain evidence="5 6">MKS20</strain>
    </source>
</reference>
<dbReference type="InterPro" id="IPR005950">
    <property type="entry name" value="ModA"/>
</dbReference>